<protein>
    <recommendedName>
        <fullName evidence="3">Thioredoxin domain-containing protein</fullName>
    </recommendedName>
</protein>
<dbReference type="RefSeq" id="YP_003970114.1">
    <property type="nucleotide sequence ID" value="NC_014637.1"/>
</dbReference>
<sequence>MKLLFYSKYCKHCSDLFRFKENSDDEDFNKIKKICVDDDQNLPKQITKVPTLVSNDLLAPIVGKEVFAYFNCLEMFYQQTNNINYWNNKAIKRPVVDHFIPGKEQSLKYQPINEVKPKNQVNVDKLKRDKFNN</sequence>
<evidence type="ECO:0008006" key="3">
    <source>
        <dbReference type="Google" id="ProtNLM"/>
    </source>
</evidence>
<dbReference type="GeneID" id="9887884"/>
<reference evidence="1 2" key="1">
    <citation type="journal article" date="2010" name="Proc. Natl. Acad. Sci. U.S.A.">
        <title>Giant virus with a remarkable complement of genes infects marine zooplankton.</title>
        <authorList>
            <person name="Fischer M.G."/>
            <person name="Allen M.J."/>
            <person name="Wilson W.H."/>
            <person name="Suttle C.A."/>
        </authorList>
    </citation>
    <scope>NUCLEOTIDE SEQUENCE [LARGE SCALE GENOMIC DNA]</scope>
    <source>
        <strain evidence="1 2">BV-PW1</strain>
    </source>
</reference>
<organism evidence="1 2">
    <name type="scientific">Cafeteria roenbergensis virus (strain BV-PW1)</name>
    <name type="common">CroV</name>
    <dbReference type="NCBI Taxonomy" id="693272"/>
    <lineage>
        <taxon>Viruses</taxon>
        <taxon>Varidnaviria</taxon>
        <taxon>Bamfordvirae</taxon>
        <taxon>Nucleocytoviricota</taxon>
        <taxon>Megaviricetes</taxon>
        <taxon>Imitervirales</taxon>
        <taxon>Mimiviridae</taxon>
        <taxon>Aliimimivirinae</taxon>
        <taxon>Rheavirus</taxon>
        <taxon>Rheavirus sinusmexicani</taxon>
    </lineage>
</organism>
<proteinExistence type="predicted"/>
<keyword evidence="2" id="KW-1185">Reference proteome</keyword>
<organismHost>
    <name type="scientific">Cafeteria roenbergensis</name>
    <name type="common">Marine flagellate</name>
    <dbReference type="NCBI Taxonomy" id="33653"/>
</organismHost>
<gene>
    <name evidence="1" type="ORF">crov481</name>
</gene>
<accession>E3T5Q2</accession>
<dbReference type="KEGG" id="vg:9887884"/>
<dbReference type="EMBL" id="GU244497">
    <property type="protein sequence ID" value="ADO67515.1"/>
    <property type="molecule type" value="Genomic_DNA"/>
</dbReference>
<evidence type="ECO:0000313" key="2">
    <source>
        <dbReference type="Proteomes" id="UP000029781"/>
    </source>
</evidence>
<name>E3T5Q2_CROVB</name>
<dbReference type="Proteomes" id="UP000029781">
    <property type="component" value="Segment"/>
</dbReference>
<evidence type="ECO:0000313" key="1">
    <source>
        <dbReference type="EMBL" id="ADO67515.1"/>
    </source>
</evidence>